<dbReference type="AlphaFoldDB" id="A0A5Q5BDJ9"/>
<dbReference type="InterPro" id="IPR007569">
    <property type="entry name" value="DUF559"/>
</dbReference>
<dbReference type="EMBL" id="CP000384">
    <property type="protein sequence ID" value="ABG06259.1"/>
    <property type="molecule type" value="Genomic_DNA"/>
</dbReference>
<dbReference type="Pfam" id="PF04480">
    <property type="entry name" value="DUF559"/>
    <property type="match status" value="1"/>
</dbReference>
<evidence type="ECO:0000313" key="2">
    <source>
        <dbReference type="EMBL" id="ABG06259.1"/>
    </source>
</evidence>
<sequence>MMGPFLGTEALAAGMVTRRQLGRRYRALYRNVYLPAEQELTAVTRAKGAWLWSGRDAVAVGLSASALHGSKWIEANEPAELIRIGDAVSGILIRRDRLPEDEVCVRLGIPTTTAARTAFDLGRRGNLTAAVQRIDALANATLLTRADVDPLLERHRGARGIVQARRAIDLMDGGAESPPETTVRLMLIAARFPRPETQIVVRDQFGRFVGRIDMGYREYQIGVEYDGPQHWTDPIQHARDIDRQAELAAQGWVIIRVSRDILRHRRDVAIRRTRDAMRAAGWPNWAQVRVDPRISVERWA</sequence>
<evidence type="ECO:0000259" key="1">
    <source>
        <dbReference type="Pfam" id="PF04480"/>
    </source>
</evidence>
<dbReference type="SUPFAM" id="SSF52980">
    <property type="entry name" value="Restriction endonuclease-like"/>
    <property type="match status" value="1"/>
</dbReference>
<reference evidence="2" key="1">
    <citation type="submission" date="2006-06" db="EMBL/GenBank/DDBJ databases">
        <title>Complete sequence of chromosome of Mycobacterium sp. MCS.</title>
        <authorList>
            <consortium name="US DOE Joint Genome Institute"/>
            <person name="Copeland A."/>
            <person name="Lucas S."/>
            <person name="Lapidus A."/>
            <person name="Barry K."/>
            <person name="Detter J.C."/>
            <person name="Glavina del Rio T."/>
            <person name="Hammon N."/>
            <person name="Israni S."/>
            <person name="Dalin E."/>
            <person name="Tice H."/>
            <person name="Pitluck S."/>
            <person name="Martinez M."/>
            <person name="Schmutz J."/>
            <person name="Larimer F."/>
            <person name="Land M."/>
            <person name="Hauser L."/>
            <person name="Kyrpides N."/>
            <person name="Kim E."/>
            <person name="Miller C.D."/>
            <person name="Hughes J.E."/>
            <person name="Anderson A.J."/>
            <person name="Sims R.C."/>
            <person name="Richardson P."/>
        </authorList>
    </citation>
    <scope>NUCLEOTIDE SEQUENCE [LARGE SCALE GENOMIC DNA]</scope>
    <source>
        <strain evidence="2">MCS</strain>
    </source>
</reference>
<dbReference type="InterPro" id="IPR011335">
    <property type="entry name" value="Restrct_endonuc-II-like"/>
</dbReference>
<protein>
    <recommendedName>
        <fullName evidence="1">DUF559 domain-containing protein</fullName>
    </recommendedName>
</protein>
<proteinExistence type="predicted"/>
<organism evidence="2">
    <name type="scientific">Mycobacterium sp. (strain MCS)</name>
    <dbReference type="NCBI Taxonomy" id="164756"/>
    <lineage>
        <taxon>Bacteria</taxon>
        <taxon>Bacillati</taxon>
        <taxon>Actinomycetota</taxon>
        <taxon>Actinomycetes</taxon>
        <taxon>Mycobacteriales</taxon>
        <taxon>Mycobacteriaceae</taxon>
        <taxon>Mycobacterium</taxon>
    </lineage>
</organism>
<dbReference type="KEGG" id="mmc:Mmcs_0138"/>
<gene>
    <name evidence="2" type="ordered locus">Mmcs_0138</name>
</gene>
<dbReference type="Gene3D" id="3.40.960.10">
    <property type="entry name" value="VSR Endonuclease"/>
    <property type="match status" value="1"/>
</dbReference>
<name>A0A5Q5BDJ9_MYCSS</name>
<accession>A0A5Q5BDJ9</accession>
<feature type="domain" description="DUF559" evidence="1">
    <location>
        <begin position="213"/>
        <end position="267"/>
    </location>
</feature>